<dbReference type="OrthoDB" id="6678638at2"/>
<dbReference type="EMBL" id="FUWY01000003">
    <property type="protein sequence ID" value="SJZ69349.1"/>
    <property type="molecule type" value="Genomic_DNA"/>
</dbReference>
<dbReference type="AlphaFoldDB" id="A0A1T4MQL4"/>
<accession>A0A1T4MQL4</accession>
<feature type="transmembrane region" description="Helical" evidence="1">
    <location>
        <begin position="7"/>
        <end position="25"/>
    </location>
</feature>
<keyword evidence="1" id="KW-0812">Transmembrane</keyword>
<protein>
    <submittedName>
        <fullName evidence="2">Uncharacterized protein</fullName>
    </submittedName>
</protein>
<dbReference type="STRING" id="118967.SAMN02745191_1361"/>
<organism evidence="2 3">
    <name type="scientific">Anaerorhabdus furcosa</name>
    <dbReference type="NCBI Taxonomy" id="118967"/>
    <lineage>
        <taxon>Bacteria</taxon>
        <taxon>Bacillati</taxon>
        <taxon>Bacillota</taxon>
        <taxon>Erysipelotrichia</taxon>
        <taxon>Erysipelotrichales</taxon>
        <taxon>Erysipelotrichaceae</taxon>
        <taxon>Anaerorhabdus</taxon>
    </lineage>
</organism>
<keyword evidence="1" id="KW-1133">Transmembrane helix</keyword>
<name>A0A1T4MQL4_9FIRM</name>
<dbReference type="Proteomes" id="UP000243297">
    <property type="component" value="Unassembled WGS sequence"/>
</dbReference>
<evidence type="ECO:0000313" key="2">
    <source>
        <dbReference type="EMBL" id="SJZ69349.1"/>
    </source>
</evidence>
<gene>
    <name evidence="2" type="ORF">SAMN02745191_1361</name>
</gene>
<keyword evidence="1" id="KW-0472">Membrane</keyword>
<proteinExistence type="predicted"/>
<evidence type="ECO:0000313" key="3">
    <source>
        <dbReference type="Proteomes" id="UP000243297"/>
    </source>
</evidence>
<dbReference type="RefSeq" id="WP_078711766.1">
    <property type="nucleotide sequence ID" value="NZ_FUWY01000003.1"/>
</dbReference>
<keyword evidence="3" id="KW-1185">Reference proteome</keyword>
<evidence type="ECO:0000256" key="1">
    <source>
        <dbReference type="SAM" id="Phobius"/>
    </source>
</evidence>
<reference evidence="3" key="1">
    <citation type="submission" date="2017-02" db="EMBL/GenBank/DDBJ databases">
        <authorList>
            <person name="Varghese N."/>
            <person name="Submissions S."/>
        </authorList>
    </citation>
    <scope>NUCLEOTIDE SEQUENCE [LARGE SCALE GENOMIC DNA]</scope>
    <source>
        <strain evidence="3">ATCC 25662</strain>
    </source>
</reference>
<sequence length="240" mass="28320">MKKIAKIIIILGTIILSVFAVLYFLSVNEVFNPFDVAYQLEFDGHDVKFGSTNQFIEMRVDGKLENAAISKDNQKVLFFYDDTPILTNGEVVQPYHVFEIDGWEGKRNVYLVDTNHQYYIDTNNYTLFINNENDSFEEFDTNRILSILAAFEEIDEPIDLSNFYNETQINFVIGMPILYFNMENHMFEETYHSFTLNQMNHVIILRYEYAQGTNNKVTWYKLTQDQEKEIVKLIEEIRES</sequence>